<evidence type="ECO:0000256" key="2">
    <source>
        <dbReference type="ARBA" id="ARBA00022605"/>
    </source>
</evidence>
<feature type="site" description="Important for acyl-CoA specificity" evidence="7">
    <location>
        <position position="111"/>
    </location>
</feature>
<feature type="active site" description="Acyl-thioester intermediate" evidence="7">
    <location>
        <position position="142"/>
    </location>
</feature>
<proteinExistence type="inferred from homology"/>
<dbReference type="PIRSF" id="PIRSF000450">
    <property type="entry name" value="H_ser_succinyltr"/>
    <property type="match status" value="1"/>
</dbReference>
<dbReference type="EC" id="2.3.1.31" evidence="7"/>
<evidence type="ECO:0000313" key="9">
    <source>
        <dbReference type="Proteomes" id="UP000325292"/>
    </source>
</evidence>
<reference evidence="8 9" key="1">
    <citation type="journal article" date="2019" name="Sci. Rep.">
        <title>Sulfobacillus thermotolerans: new insights into resistance and metabolic capacities of acidophilic chemolithotrophs.</title>
        <authorList>
            <person name="Panyushkina A.E."/>
            <person name="Babenko V.V."/>
            <person name="Nikitina A.S."/>
            <person name="Selezneva O.V."/>
            <person name="Tsaplina I.A."/>
            <person name="Letarova M.A."/>
            <person name="Kostryukova E.S."/>
            <person name="Letarov A.V."/>
        </authorList>
    </citation>
    <scope>NUCLEOTIDE SEQUENCE [LARGE SCALE GENOMIC DNA]</scope>
    <source>
        <strain evidence="8 9">Kr1</strain>
    </source>
</reference>
<dbReference type="InterPro" id="IPR029062">
    <property type="entry name" value="Class_I_gatase-like"/>
</dbReference>
<dbReference type="EMBL" id="CP019454">
    <property type="protein sequence ID" value="AUW92884.1"/>
    <property type="molecule type" value="Genomic_DNA"/>
</dbReference>
<dbReference type="InterPro" id="IPR033752">
    <property type="entry name" value="MetA_family"/>
</dbReference>
<feature type="binding site" evidence="7">
    <location>
        <position position="191"/>
    </location>
    <ligand>
        <name>substrate</name>
    </ligand>
</feature>
<comment type="pathway">
    <text evidence="7">Amino-acid biosynthesis; L-methionine biosynthesis via de novo pathway; O-acetyl-L-homoserine from L-homoserine: step 1/1.</text>
</comment>
<gene>
    <name evidence="7" type="primary">metAA</name>
    <name evidence="8" type="ORF">BXT84_02055</name>
</gene>
<evidence type="ECO:0000256" key="4">
    <source>
        <dbReference type="ARBA" id="ARBA00023167"/>
    </source>
</evidence>
<feature type="binding site" evidence="7">
    <location>
        <position position="163"/>
    </location>
    <ligand>
        <name>substrate</name>
    </ligand>
</feature>
<evidence type="ECO:0000313" key="8">
    <source>
        <dbReference type="EMBL" id="AUW92884.1"/>
    </source>
</evidence>
<evidence type="ECO:0000256" key="1">
    <source>
        <dbReference type="ARBA" id="ARBA00022490"/>
    </source>
</evidence>
<evidence type="ECO:0000256" key="7">
    <source>
        <dbReference type="HAMAP-Rule" id="MF_00295"/>
    </source>
</evidence>
<dbReference type="PANTHER" id="PTHR20919">
    <property type="entry name" value="HOMOSERINE O-SUCCINYLTRANSFERASE"/>
    <property type="match status" value="1"/>
</dbReference>
<feature type="active site" evidence="7">
    <location>
        <position position="236"/>
    </location>
</feature>
<sequence>MPIKIPDHLPAKEILHRENIFVMGDQKAGHQDIRPLRIIILNLMPLKETTETQLLRLLGNTPLQVDVTLLRIKNHNSKNTSQEHLMAFYNTFDEIADQYFDGMIVTGAPIEHLAFEEVDYWPEIQRILDWKLEHVTSTFHICWGAQAALYHHYGIPKYDLPQKMFGVFEHRLREQTPLVRGFDEQFFVPHSRHTEIREEDVVKIPALKILADSADAGLYLLATKDGRQVFATGHAEYDSDSLSKEYERDKGRGLDIAMPRDYFPANNPAKTPVHKWRAHAHLLFSNWLNYYVYQETPYELGRPRV</sequence>
<keyword evidence="2 7" id="KW-0028">Amino-acid biosynthesis</keyword>
<dbReference type="PANTHER" id="PTHR20919:SF0">
    <property type="entry name" value="HOMOSERINE O-SUCCINYLTRANSFERASE"/>
    <property type="match status" value="1"/>
</dbReference>
<comment type="function">
    <text evidence="7">Transfers an acetyl group from acetyl-CoA to L-homoserine, forming acetyl-L-homoserine.</text>
</comment>
<dbReference type="Pfam" id="PF04204">
    <property type="entry name" value="HTS"/>
    <property type="match status" value="1"/>
</dbReference>
<dbReference type="HAMAP" id="MF_00295">
    <property type="entry name" value="MetA_acyltransf"/>
    <property type="match status" value="1"/>
</dbReference>
<dbReference type="NCBIfam" id="TIGR01001">
    <property type="entry name" value="metA"/>
    <property type="match status" value="1"/>
</dbReference>
<keyword evidence="9" id="KW-1185">Reference proteome</keyword>
<keyword evidence="3 7" id="KW-0808">Transferase</keyword>
<name>A0ABN5GX19_9FIRM</name>
<comment type="caution">
    <text evidence="7">Lacks conserved residue(s) required for the propagation of feature annotation.</text>
</comment>
<comment type="similarity">
    <text evidence="7">Belongs to the MetA family.</text>
</comment>
<evidence type="ECO:0000256" key="6">
    <source>
        <dbReference type="ARBA" id="ARBA00049043"/>
    </source>
</evidence>
<organism evidence="8 9">
    <name type="scientific">Sulfobacillus thermotolerans</name>
    <dbReference type="NCBI Taxonomy" id="338644"/>
    <lineage>
        <taxon>Bacteria</taxon>
        <taxon>Bacillati</taxon>
        <taxon>Bacillota</taxon>
        <taxon>Clostridia</taxon>
        <taxon>Eubacteriales</taxon>
        <taxon>Clostridiales Family XVII. Incertae Sedis</taxon>
        <taxon>Sulfobacillus</taxon>
    </lineage>
</organism>
<dbReference type="Proteomes" id="UP000325292">
    <property type="component" value="Chromosome"/>
</dbReference>
<feature type="active site" description="Proton acceptor" evidence="7">
    <location>
        <position position="234"/>
    </location>
</feature>
<comment type="subcellular location">
    <subcellularLocation>
        <location evidence="7">Cytoplasm</location>
    </subcellularLocation>
</comment>
<keyword evidence="4 7" id="KW-0486">Methionine biosynthesis</keyword>
<keyword evidence="1 7" id="KW-0963">Cytoplasm</keyword>
<dbReference type="CDD" id="cd03131">
    <property type="entry name" value="GATase1_HTS"/>
    <property type="match status" value="1"/>
</dbReference>
<feature type="site" description="Important for substrate specificity" evidence="7">
    <location>
        <position position="191"/>
    </location>
</feature>
<comment type="catalytic activity">
    <reaction evidence="6 7">
        <text>L-homoserine + acetyl-CoA = O-acetyl-L-homoserine + CoA</text>
        <dbReference type="Rhea" id="RHEA:13701"/>
        <dbReference type="ChEBI" id="CHEBI:57287"/>
        <dbReference type="ChEBI" id="CHEBI:57288"/>
        <dbReference type="ChEBI" id="CHEBI:57476"/>
        <dbReference type="ChEBI" id="CHEBI:57716"/>
        <dbReference type="EC" id="2.3.1.31"/>
    </reaction>
</comment>
<feature type="binding site" evidence="7">
    <location>
        <position position="248"/>
    </location>
    <ligand>
        <name>substrate</name>
    </ligand>
</feature>
<evidence type="ECO:0000256" key="3">
    <source>
        <dbReference type="ARBA" id="ARBA00022679"/>
    </source>
</evidence>
<dbReference type="InterPro" id="IPR005697">
    <property type="entry name" value="HST_MetA"/>
</dbReference>
<accession>A0ABN5GX19</accession>
<dbReference type="SUPFAM" id="SSF52317">
    <property type="entry name" value="Class I glutamine amidotransferase-like"/>
    <property type="match status" value="1"/>
</dbReference>
<evidence type="ECO:0000256" key="5">
    <source>
        <dbReference type="ARBA" id="ARBA00023315"/>
    </source>
</evidence>
<protein>
    <recommendedName>
        <fullName evidence="7">Homoserine O-acetyltransferase</fullName>
        <shortName evidence="7">HAT</shortName>
        <ecNumber evidence="7">2.3.1.31</ecNumber>
    </recommendedName>
    <alternativeName>
        <fullName evidence="7">Homoserine transacetylase</fullName>
        <shortName evidence="7">HTA</shortName>
    </alternativeName>
</protein>
<dbReference type="Gene3D" id="3.40.50.880">
    <property type="match status" value="1"/>
</dbReference>
<keyword evidence="5 7" id="KW-0012">Acyltransferase</keyword>